<reference evidence="2" key="1">
    <citation type="journal article" date="2024" name="Proc. Natl. Acad. Sci. U.S.A.">
        <title>Extraordinary preservation of gene collinearity over three hundred million years revealed in homosporous lycophytes.</title>
        <authorList>
            <person name="Li C."/>
            <person name="Wickell D."/>
            <person name="Kuo L.Y."/>
            <person name="Chen X."/>
            <person name="Nie B."/>
            <person name="Liao X."/>
            <person name="Peng D."/>
            <person name="Ji J."/>
            <person name="Jenkins J."/>
            <person name="Williams M."/>
            <person name="Shu S."/>
            <person name="Plott C."/>
            <person name="Barry K."/>
            <person name="Rajasekar S."/>
            <person name="Grimwood J."/>
            <person name="Han X."/>
            <person name="Sun S."/>
            <person name="Hou Z."/>
            <person name="He W."/>
            <person name="Dai G."/>
            <person name="Sun C."/>
            <person name="Schmutz J."/>
            <person name="Leebens-Mack J.H."/>
            <person name="Li F.W."/>
            <person name="Wang L."/>
        </authorList>
    </citation>
    <scope>NUCLEOTIDE SEQUENCE [LARGE SCALE GENOMIC DNA]</scope>
    <source>
        <strain evidence="2">cv. PW_Plant_1</strain>
    </source>
</reference>
<gene>
    <name evidence="1" type="ORF">O6H91_21G026600</name>
</gene>
<proteinExistence type="predicted"/>
<accession>A0ACC2AIY8</accession>
<dbReference type="EMBL" id="CM055112">
    <property type="protein sequence ID" value="KAJ7517496.1"/>
    <property type="molecule type" value="Genomic_DNA"/>
</dbReference>
<evidence type="ECO:0000313" key="2">
    <source>
        <dbReference type="Proteomes" id="UP001162992"/>
    </source>
</evidence>
<dbReference type="Proteomes" id="UP001162992">
    <property type="component" value="Chromosome 21"/>
</dbReference>
<organism evidence="1 2">
    <name type="scientific">Diphasiastrum complanatum</name>
    <name type="common">Issler's clubmoss</name>
    <name type="synonym">Lycopodium complanatum</name>
    <dbReference type="NCBI Taxonomy" id="34168"/>
    <lineage>
        <taxon>Eukaryota</taxon>
        <taxon>Viridiplantae</taxon>
        <taxon>Streptophyta</taxon>
        <taxon>Embryophyta</taxon>
        <taxon>Tracheophyta</taxon>
        <taxon>Lycopodiopsida</taxon>
        <taxon>Lycopodiales</taxon>
        <taxon>Lycopodiaceae</taxon>
        <taxon>Lycopodioideae</taxon>
        <taxon>Diphasiastrum</taxon>
    </lineage>
</organism>
<evidence type="ECO:0000313" key="1">
    <source>
        <dbReference type="EMBL" id="KAJ7517496.1"/>
    </source>
</evidence>
<protein>
    <submittedName>
        <fullName evidence="1">Uncharacterized protein</fullName>
    </submittedName>
</protein>
<name>A0ACC2AIY8_DIPCM</name>
<sequence>MAAAGRRSVVRLLALARHGSSSKSLFSNSFSAAKSASAYSRSHSISAASRGYHTEWDYRGQRQILPIAHMVPDVAVDGWVAPNAVLAGDVLLQDRATVWHGSVLRADLNKITVGFSSNILDKCVLHVAAESPTGLSAELSIGKFVTVGGFSTLRSCTIEDEVIIGQRCVLMEGSWVESHAFLGSGSVVPPGRRIPAGELWAGNPAKFVRLVTADEIADIPKFAESIRTLAQEYADEFLPYSTAYLELERLRKKLGQLVDPK</sequence>
<keyword evidence="2" id="KW-1185">Reference proteome</keyword>
<comment type="caution">
    <text evidence="1">The sequence shown here is derived from an EMBL/GenBank/DDBJ whole genome shotgun (WGS) entry which is preliminary data.</text>
</comment>